<dbReference type="GO" id="GO:0008360">
    <property type="term" value="P:regulation of cell shape"/>
    <property type="evidence" value="ECO:0007669"/>
    <property type="project" value="UniProtKB-UniRule"/>
</dbReference>
<evidence type="ECO:0000259" key="10">
    <source>
        <dbReference type="PROSITE" id="PS52029"/>
    </source>
</evidence>
<keyword evidence="5" id="KW-0378">Hydrolase</keyword>
<dbReference type="GO" id="GO:0071972">
    <property type="term" value="F:peptidoglycan L,D-transpeptidase activity"/>
    <property type="evidence" value="ECO:0007669"/>
    <property type="project" value="TreeGrafter"/>
</dbReference>
<evidence type="ECO:0000256" key="2">
    <source>
        <dbReference type="ARBA" id="ARBA00005992"/>
    </source>
</evidence>
<dbReference type="CDD" id="cd16913">
    <property type="entry name" value="YkuD_like"/>
    <property type="match status" value="1"/>
</dbReference>
<gene>
    <name evidence="11" type="ORF">PBLR_13602</name>
</gene>
<evidence type="ECO:0000256" key="4">
    <source>
        <dbReference type="ARBA" id="ARBA00022679"/>
    </source>
</evidence>
<dbReference type="Gene3D" id="1.25.40.10">
    <property type="entry name" value="Tetratricopeptide repeat domain"/>
    <property type="match status" value="1"/>
</dbReference>
<evidence type="ECO:0000256" key="7">
    <source>
        <dbReference type="ARBA" id="ARBA00022984"/>
    </source>
</evidence>
<keyword evidence="3" id="KW-0328">Glycosyltransferase</keyword>
<feature type="active site" description="Nucleophile" evidence="9">
    <location>
        <position position="424"/>
    </location>
</feature>
<comment type="similarity">
    <text evidence="2">Belongs to the YkuD family.</text>
</comment>
<dbReference type="InterPro" id="IPR011990">
    <property type="entry name" value="TPR-like_helical_dom_sf"/>
</dbReference>
<keyword evidence="6 9" id="KW-0133">Cell shape</keyword>
<keyword evidence="8 9" id="KW-0961">Cell wall biogenesis/degradation</keyword>
<sequence>MTSSSDGNHPLGSKKDQAYMKEYIEAHPDNRMAWYLLGKQYERNGEQGKAKYCFKQAGDIYHAFENVPRPSEQIEELLAQTQMQQTVSSSPRKVRKRVGAAILLFLLLGSLAGEVNAPSRLHPAITDEGIEAAGDDTSSSKSGNHHLVGTPALHTQTGILVPEHDNAAFGQALRHTEHFASANGHVHYLLNIRVQQNWWMWEPPLRPDNRLTSDSDGRRIVITPLQGKQCKCEAERSQAQSFVQQWMPRSVERLVAKSALTAALHTKDQPPQQWAALAGKYPNNIVSGITPQIASAYEEVSASFITQMKNAKQAAPKKAKQQALNQIWSDELDPFREPLRILVDKKRHRLAIVSGNIMVRNYKVGLGGKRTPLGTFRISEKVVDPNGSSTGDFGSRGMTLSDTLYAIHGTNEPESIGRDKSLGCVRMGKEDVEELFDMVPMGTEVVIGSDILPDELLVPDKEGRYRLKLSPNQDNPNKQYRWL</sequence>
<reference evidence="12" key="1">
    <citation type="submission" date="2018-08" db="EMBL/GenBank/DDBJ databases">
        <authorList>
            <person name="Chevrot R."/>
        </authorList>
    </citation>
    <scope>NUCLEOTIDE SEQUENCE [LARGE SCALE GENOMIC DNA]</scope>
</reference>
<feature type="domain" description="L,D-TPase catalytic" evidence="10">
    <location>
        <begin position="339"/>
        <end position="448"/>
    </location>
</feature>
<dbReference type="Pfam" id="PF03734">
    <property type="entry name" value="YkuD"/>
    <property type="match status" value="1"/>
</dbReference>
<dbReference type="Gene3D" id="2.40.440.10">
    <property type="entry name" value="L,D-transpeptidase catalytic domain-like"/>
    <property type="match status" value="1"/>
</dbReference>
<evidence type="ECO:0000256" key="5">
    <source>
        <dbReference type="ARBA" id="ARBA00022801"/>
    </source>
</evidence>
<evidence type="ECO:0000256" key="8">
    <source>
        <dbReference type="ARBA" id="ARBA00023316"/>
    </source>
</evidence>
<evidence type="ECO:0000256" key="3">
    <source>
        <dbReference type="ARBA" id="ARBA00022676"/>
    </source>
</evidence>
<dbReference type="PANTHER" id="PTHR30582">
    <property type="entry name" value="L,D-TRANSPEPTIDASE"/>
    <property type="match status" value="1"/>
</dbReference>
<proteinExistence type="inferred from homology"/>
<evidence type="ECO:0000313" key="12">
    <source>
        <dbReference type="Proteomes" id="UP000304148"/>
    </source>
</evidence>
<evidence type="ECO:0000256" key="1">
    <source>
        <dbReference type="ARBA" id="ARBA00004752"/>
    </source>
</evidence>
<keyword evidence="7 9" id="KW-0573">Peptidoglycan synthesis</keyword>
<protein>
    <submittedName>
        <fullName evidence="11">Erfk/ybis/ycfs/ynhg family protein</fullName>
    </submittedName>
</protein>
<dbReference type="InterPro" id="IPR005490">
    <property type="entry name" value="LD_TPept_cat_dom"/>
</dbReference>
<dbReference type="UniPathway" id="UPA00219"/>
<dbReference type="AlphaFoldDB" id="A0A383RDX5"/>
<accession>A0A383RDX5</accession>
<organism evidence="11 12">
    <name type="scientific">Paenibacillus alvei</name>
    <name type="common">Bacillus alvei</name>
    <dbReference type="NCBI Taxonomy" id="44250"/>
    <lineage>
        <taxon>Bacteria</taxon>
        <taxon>Bacillati</taxon>
        <taxon>Bacillota</taxon>
        <taxon>Bacilli</taxon>
        <taxon>Bacillales</taxon>
        <taxon>Paenibacillaceae</taxon>
        <taxon>Paenibacillus</taxon>
    </lineage>
</organism>
<dbReference type="PROSITE" id="PS52029">
    <property type="entry name" value="LD_TPASE"/>
    <property type="match status" value="1"/>
</dbReference>
<dbReference type="EMBL" id="LS992241">
    <property type="protein sequence ID" value="SYX85180.1"/>
    <property type="molecule type" value="Genomic_DNA"/>
</dbReference>
<name>A0A383RDX5_PAEAL</name>
<dbReference type="GO" id="GO:0016757">
    <property type="term" value="F:glycosyltransferase activity"/>
    <property type="evidence" value="ECO:0007669"/>
    <property type="project" value="UniProtKB-KW"/>
</dbReference>
<dbReference type="GO" id="GO:0071555">
    <property type="term" value="P:cell wall organization"/>
    <property type="evidence" value="ECO:0007669"/>
    <property type="project" value="UniProtKB-UniRule"/>
</dbReference>
<keyword evidence="4" id="KW-0808">Transferase</keyword>
<comment type="pathway">
    <text evidence="1 9">Cell wall biogenesis; peptidoglycan biosynthesis.</text>
</comment>
<evidence type="ECO:0000256" key="9">
    <source>
        <dbReference type="PROSITE-ProRule" id="PRU01373"/>
    </source>
</evidence>
<dbReference type="SUPFAM" id="SSF48452">
    <property type="entry name" value="TPR-like"/>
    <property type="match status" value="1"/>
</dbReference>
<dbReference type="Proteomes" id="UP000304148">
    <property type="component" value="Chromosome"/>
</dbReference>
<dbReference type="SUPFAM" id="SSF141523">
    <property type="entry name" value="L,D-transpeptidase catalytic domain-like"/>
    <property type="match status" value="1"/>
</dbReference>
<evidence type="ECO:0000313" key="11">
    <source>
        <dbReference type="EMBL" id="SYX85180.1"/>
    </source>
</evidence>
<feature type="active site" description="Proton donor/acceptor" evidence="9">
    <location>
        <position position="408"/>
    </location>
</feature>
<dbReference type="InterPro" id="IPR050979">
    <property type="entry name" value="LD-transpeptidase"/>
</dbReference>
<dbReference type="GO" id="GO:0018104">
    <property type="term" value="P:peptidoglycan-protein cross-linking"/>
    <property type="evidence" value="ECO:0007669"/>
    <property type="project" value="TreeGrafter"/>
</dbReference>
<dbReference type="InterPro" id="IPR038063">
    <property type="entry name" value="Transpep_catalytic_dom"/>
</dbReference>
<dbReference type="RefSeq" id="WP_138186889.1">
    <property type="nucleotide sequence ID" value="NZ_LS992241.1"/>
</dbReference>
<dbReference type="GO" id="GO:0005576">
    <property type="term" value="C:extracellular region"/>
    <property type="evidence" value="ECO:0007669"/>
    <property type="project" value="TreeGrafter"/>
</dbReference>
<dbReference type="PANTHER" id="PTHR30582:SF24">
    <property type="entry name" value="L,D-TRANSPEPTIDASE ERFK_SRFK-RELATED"/>
    <property type="match status" value="1"/>
</dbReference>
<evidence type="ECO:0000256" key="6">
    <source>
        <dbReference type="ARBA" id="ARBA00022960"/>
    </source>
</evidence>